<dbReference type="EMBL" id="JAHCQH010000014">
    <property type="protein sequence ID" value="MBS9476559.1"/>
    <property type="molecule type" value="Genomic_DNA"/>
</dbReference>
<name>A0ABS5R4I2_9HYPH</name>
<organism evidence="2 3">
    <name type="scientific">Ancylobacter radicis</name>
    <dbReference type="NCBI Taxonomy" id="2836179"/>
    <lineage>
        <taxon>Bacteria</taxon>
        <taxon>Pseudomonadati</taxon>
        <taxon>Pseudomonadota</taxon>
        <taxon>Alphaproteobacteria</taxon>
        <taxon>Hyphomicrobiales</taxon>
        <taxon>Xanthobacteraceae</taxon>
        <taxon>Ancylobacter</taxon>
    </lineage>
</organism>
<accession>A0ABS5R4I2</accession>
<feature type="signal peptide" evidence="1">
    <location>
        <begin position="1"/>
        <end position="18"/>
    </location>
</feature>
<proteinExistence type="predicted"/>
<comment type="caution">
    <text evidence="2">The sequence shown here is derived from an EMBL/GenBank/DDBJ whole genome shotgun (WGS) entry which is preliminary data.</text>
</comment>
<sequence length="162" mass="17931">MSLLAALALTAPAAASTAQPFTLEGYFAGASQAEGSFHAINGTSRRFSVALDGKWNGRMLTLVENFTFADGERQTKTWRFEKQADGTYRGTREDVRGDTTVTIRGNTATFNYLIDLDEGPGENLVRFHDTMTLRPDGTMLNTAWVTKYGLPVARSRVEFRRP</sequence>
<dbReference type="InterPro" id="IPR024409">
    <property type="entry name" value="DUF3833"/>
</dbReference>
<feature type="chain" id="PRO_5047016046" evidence="1">
    <location>
        <begin position="19"/>
        <end position="162"/>
    </location>
</feature>
<evidence type="ECO:0000313" key="3">
    <source>
        <dbReference type="Proteomes" id="UP001166585"/>
    </source>
</evidence>
<protein>
    <submittedName>
        <fullName evidence="2">DUF3833 family protein</fullName>
    </submittedName>
</protein>
<keyword evidence="1" id="KW-0732">Signal</keyword>
<gene>
    <name evidence="2" type="ORF">KIP89_05520</name>
</gene>
<keyword evidence="3" id="KW-1185">Reference proteome</keyword>
<dbReference type="Proteomes" id="UP001166585">
    <property type="component" value="Unassembled WGS sequence"/>
</dbReference>
<evidence type="ECO:0000313" key="2">
    <source>
        <dbReference type="EMBL" id="MBS9476559.1"/>
    </source>
</evidence>
<reference evidence="2" key="1">
    <citation type="submission" date="2021-05" db="EMBL/GenBank/DDBJ databases">
        <authorList>
            <person name="Sun Q."/>
            <person name="Inoue M."/>
        </authorList>
    </citation>
    <scope>NUCLEOTIDE SEQUENCE</scope>
    <source>
        <strain evidence="2">VKM B-3255</strain>
    </source>
</reference>
<dbReference type="RefSeq" id="WP_213754387.1">
    <property type="nucleotide sequence ID" value="NZ_JAHCQH010000014.1"/>
</dbReference>
<evidence type="ECO:0000256" key="1">
    <source>
        <dbReference type="SAM" id="SignalP"/>
    </source>
</evidence>
<dbReference type="Pfam" id="PF12915">
    <property type="entry name" value="DUF3833"/>
    <property type="match status" value="1"/>
</dbReference>